<protein>
    <submittedName>
        <fullName evidence="3">Sulfurtransferase TusA family protein</fullName>
    </submittedName>
</protein>
<dbReference type="EMBL" id="JAPIUZ010000013">
    <property type="protein sequence ID" value="MCX2564765.1"/>
    <property type="molecule type" value="Genomic_DNA"/>
</dbReference>
<dbReference type="CDD" id="cd00291">
    <property type="entry name" value="SirA_YedF_YeeD"/>
    <property type="match status" value="1"/>
</dbReference>
<evidence type="ECO:0000313" key="3">
    <source>
        <dbReference type="EMBL" id="MCX2564765.1"/>
    </source>
</evidence>
<dbReference type="Gene3D" id="3.30.110.40">
    <property type="entry name" value="TusA-like domain"/>
    <property type="match status" value="1"/>
</dbReference>
<dbReference type="PANTHER" id="PTHR33279:SF6">
    <property type="entry name" value="SULFUR CARRIER PROTEIN YEDF-RELATED"/>
    <property type="match status" value="1"/>
</dbReference>
<sequence length="74" mass="8464">MKEYFLDVSGLSCPMPVLKANRALRTMTHGDQLRIIATDPKSIADFEVFCRETGHTLISFSEEDNSFSFLIQHR</sequence>
<dbReference type="PANTHER" id="PTHR33279">
    <property type="entry name" value="SULFUR CARRIER PROTEIN YEDF-RELATED"/>
    <property type="match status" value="1"/>
</dbReference>
<reference evidence="3 4" key="1">
    <citation type="submission" date="2022-11" db="EMBL/GenBank/DDBJ databases">
        <title>Genome sequencing of Acetobacter type strain.</title>
        <authorList>
            <person name="Heo J."/>
            <person name="Lee D."/>
            <person name="Han B.-H."/>
            <person name="Hong S.-B."/>
            <person name="Kwon S.-W."/>
        </authorList>
    </citation>
    <scope>NUCLEOTIDE SEQUENCE [LARGE SCALE GENOMIC DNA]</scope>
    <source>
        <strain evidence="3 4">KACC 21253</strain>
    </source>
</reference>
<evidence type="ECO:0000256" key="1">
    <source>
        <dbReference type="ARBA" id="ARBA00008984"/>
    </source>
</evidence>
<dbReference type="InterPro" id="IPR036868">
    <property type="entry name" value="TusA-like_sf"/>
</dbReference>
<dbReference type="RefSeq" id="WP_173560367.1">
    <property type="nucleotide sequence ID" value="NZ_JAERKY010000013.1"/>
</dbReference>
<dbReference type="SUPFAM" id="SSF64307">
    <property type="entry name" value="SirA-like"/>
    <property type="match status" value="1"/>
</dbReference>
<comment type="similarity">
    <text evidence="1">Belongs to the sulfur carrier protein TusA family.</text>
</comment>
<accession>A0ABT3QHK4</accession>
<proteinExistence type="inferred from homology"/>
<dbReference type="PROSITE" id="PS01148">
    <property type="entry name" value="UPF0033"/>
    <property type="match status" value="1"/>
</dbReference>
<comment type="caution">
    <text evidence="3">The sequence shown here is derived from an EMBL/GenBank/DDBJ whole genome shotgun (WGS) entry which is preliminary data.</text>
</comment>
<evidence type="ECO:0000313" key="4">
    <source>
        <dbReference type="Proteomes" id="UP001301152"/>
    </source>
</evidence>
<organism evidence="3 4">
    <name type="scientific">Acetobacter thailandicus</name>
    <dbReference type="NCBI Taxonomy" id="1502842"/>
    <lineage>
        <taxon>Bacteria</taxon>
        <taxon>Pseudomonadati</taxon>
        <taxon>Pseudomonadota</taxon>
        <taxon>Alphaproteobacteria</taxon>
        <taxon>Acetobacterales</taxon>
        <taxon>Acetobacteraceae</taxon>
        <taxon>Acetobacter</taxon>
    </lineage>
</organism>
<name>A0ABT3QHK4_9PROT</name>
<dbReference type="InterPro" id="IPR001455">
    <property type="entry name" value="TusA-like"/>
</dbReference>
<dbReference type="Pfam" id="PF01206">
    <property type="entry name" value="TusA"/>
    <property type="match status" value="1"/>
</dbReference>
<feature type="domain" description="UPF0033" evidence="2">
    <location>
        <begin position="6"/>
        <end position="30"/>
    </location>
</feature>
<keyword evidence="4" id="KW-1185">Reference proteome</keyword>
<dbReference type="Proteomes" id="UP001301152">
    <property type="component" value="Unassembled WGS sequence"/>
</dbReference>
<gene>
    <name evidence="3" type="ORF">OQ497_12570</name>
</gene>
<evidence type="ECO:0000259" key="2">
    <source>
        <dbReference type="PROSITE" id="PS01148"/>
    </source>
</evidence>